<dbReference type="PANTHER" id="PTHR31203">
    <property type="entry name" value="BETA-KERATIN-RELATED PROTEIN-RELATED"/>
    <property type="match status" value="1"/>
</dbReference>
<evidence type="ECO:0000256" key="2">
    <source>
        <dbReference type="ARBA" id="ARBA00022744"/>
    </source>
</evidence>
<feature type="non-terminal residue" evidence="3">
    <location>
        <position position="1"/>
    </location>
</feature>
<dbReference type="EMBL" id="AZIM01000954">
    <property type="protein sequence ID" value="ETE68723.1"/>
    <property type="molecule type" value="Genomic_DNA"/>
</dbReference>
<evidence type="ECO:0000313" key="4">
    <source>
        <dbReference type="Proteomes" id="UP000018936"/>
    </source>
</evidence>
<gene>
    <name evidence="3" type="primary">CKER1</name>
    <name evidence="3" type="ORF">L345_05484</name>
</gene>
<accession>V8P3X7</accession>
<evidence type="ECO:0000256" key="1">
    <source>
        <dbReference type="ARBA" id="ARBA00008702"/>
    </source>
</evidence>
<comment type="caution">
    <text evidence="3">The sequence shown here is derived from an EMBL/GenBank/DDBJ whole genome shotgun (WGS) entry which is preliminary data.</text>
</comment>
<dbReference type="InterPro" id="IPR003461">
    <property type="entry name" value="Keratin"/>
</dbReference>
<proteinExistence type="inferred from homology"/>
<dbReference type="PANTHER" id="PTHR31203:SF1">
    <property type="entry name" value="BETA-KERATIN-RELATED PROTEIN-RELATED"/>
    <property type="match status" value="1"/>
</dbReference>
<dbReference type="GO" id="GO:0005882">
    <property type="term" value="C:intermediate filament"/>
    <property type="evidence" value="ECO:0007669"/>
    <property type="project" value="UniProtKB-KW"/>
</dbReference>
<dbReference type="OrthoDB" id="9428763at2759"/>
<dbReference type="Proteomes" id="UP000018936">
    <property type="component" value="Unassembled WGS sequence"/>
</dbReference>
<dbReference type="Pfam" id="PF02422">
    <property type="entry name" value="Keratin"/>
    <property type="match status" value="1"/>
</dbReference>
<organism evidence="3 4">
    <name type="scientific">Ophiophagus hannah</name>
    <name type="common">King cobra</name>
    <name type="synonym">Naja hannah</name>
    <dbReference type="NCBI Taxonomy" id="8665"/>
    <lineage>
        <taxon>Eukaryota</taxon>
        <taxon>Metazoa</taxon>
        <taxon>Chordata</taxon>
        <taxon>Craniata</taxon>
        <taxon>Vertebrata</taxon>
        <taxon>Euteleostomi</taxon>
        <taxon>Lepidosauria</taxon>
        <taxon>Squamata</taxon>
        <taxon>Bifurcata</taxon>
        <taxon>Unidentata</taxon>
        <taxon>Episquamata</taxon>
        <taxon>Toxicofera</taxon>
        <taxon>Serpentes</taxon>
        <taxon>Colubroidea</taxon>
        <taxon>Elapidae</taxon>
        <taxon>Elapinae</taxon>
        <taxon>Ophiophagus</taxon>
    </lineage>
</organism>
<comment type="similarity">
    <text evidence="1">Belongs to the avian keratin family.</text>
</comment>
<reference evidence="3 4" key="1">
    <citation type="journal article" date="2013" name="Proc. Natl. Acad. Sci. U.S.A.">
        <title>The king cobra genome reveals dynamic gene evolution and adaptation in the snake venom system.</title>
        <authorList>
            <person name="Vonk F.J."/>
            <person name="Casewell N.R."/>
            <person name="Henkel C.V."/>
            <person name="Heimberg A.M."/>
            <person name="Jansen H.J."/>
            <person name="McCleary R.J."/>
            <person name="Kerkkamp H.M."/>
            <person name="Vos R.A."/>
            <person name="Guerreiro I."/>
            <person name="Calvete J.J."/>
            <person name="Wuster W."/>
            <person name="Woods A.E."/>
            <person name="Logan J.M."/>
            <person name="Harrison R.A."/>
            <person name="Castoe T.A."/>
            <person name="de Koning A.P."/>
            <person name="Pollock D.D."/>
            <person name="Yandell M."/>
            <person name="Calderon D."/>
            <person name="Renjifo C."/>
            <person name="Currier R.B."/>
            <person name="Salgado D."/>
            <person name="Pla D."/>
            <person name="Sanz L."/>
            <person name="Hyder A.S."/>
            <person name="Ribeiro J.M."/>
            <person name="Arntzen J.W."/>
            <person name="van den Thillart G.E."/>
            <person name="Boetzer M."/>
            <person name="Pirovano W."/>
            <person name="Dirks R.P."/>
            <person name="Spaink H.P."/>
            <person name="Duboule D."/>
            <person name="McGlinn E."/>
            <person name="Kini R.M."/>
            <person name="Richardson M.K."/>
        </authorList>
    </citation>
    <scope>NUCLEOTIDE SEQUENCE</scope>
    <source>
        <tissue evidence="3">Blood</tissue>
    </source>
</reference>
<sequence length="157" mass="15443">MDLPIVFMDVNIRVSQGSRLPSNMSCCPPACLPPCPPSCAIPSCASVPRIGLGSCGIGSGLLGYGGGGAASASSLGILPGANVGCINQIPSSEVVVQPPYFTVTIPGPILSASCEPVAVGGYSACAAGYGGYLGGGSGLGAICRPRRRASISLSEVE</sequence>
<keyword evidence="2" id="KW-0416">Keratin</keyword>
<dbReference type="GO" id="GO:0005200">
    <property type="term" value="F:structural constituent of cytoskeleton"/>
    <property type="evidence" value="ECO:0007669"/>
    <property type="project" value="InterPro"/>
</dbReference>
<protein>
    <submittedName>
        <fullName evidence="3">Claw keratin</fullName>
    </submittedName>
</protein>
<name>V8P3X7_OPHHA</name>
<keyword evidence="4" id="KW-1185">Reference proteome</keyword>
<evidence type="ECO:0000313" key="3">
    <source>
        <dbReference type="EMBL" id="ETE68723.1"/>
    </source>
</evidence>
<dbReference type="AlphaFoldDB" id="V8P3X7"/>